<dbReference type="OrthoDB" id="3145912at2759"/>
<accession>A0A4S4MXR3</accession>
<dbReference type="AlphaFoldDB" id="A0A4S4MXR3"/>
<dbReference type="Proteomes" id="UP000308730">
    <property type="component" value="Unassembled WGS sequence"/>
</dbReference>
<protein>
    <submittedName>
        <fullName evidence="1">Uncharacterized protein</fullName>
    </submittedName>
</protein>
<comment type="caution">
    <text evidence="1">The sequence shown here is derived from an EMBL/GenBank/DDBJ whole genome shotgun (WGS) entry which is preliminary data.</text>
</comment>
<proteinExistence type="predicted"/>
<keyword evidence="2" id="KW-1185">Reference proteome</keyword>
<evidence type="ECO:0000313" key="1">
    <source>
        <dbReference type="EMBL" id="THH30775.1"/>
    </source>
</evidence>
<name>A0A4S4MXR3_9APHY</name>
<evidence type="ECO:0000313" key="2">
    <source>
        <dbReference type="Proteomes" id="UP000308730"/>
    </source>
</evidence>
<organism evidence="1 2">
    <name type="scientific">Antrodiella citrinella</name>
    <dbReference type="NCBI Taxonomy" id="2447956"/>
    <lineage>
        <taxon>Eukaryota</taxon>
        <taxon>Fungi</taxon>
        <taxon>Dikarya</taxon>
        <taxon>Basidiomycota</taxon>
        <taxon>Agaricomycotina</taxon>
        <taxon>Agaricomycetes</taxon>
        <taxon>Polyporales</taxon>
        <taxon>Steccherinaceae</taxon>
        <taxon>Antrodiella</taxon>
    </lineage>
</organism>
<reference evidence="1 2" key="1">
    <citation type="submission" date="2019-02" db="EMBL/GenBank/DDBJ databases">
        <title>Genome sequencing of the rare red list fungi Antrodiella citrinella (Flaviporus citrinellus).</title>
        <authorList>
            <person name="Buettner E."/>
            <person name="Kellner H."/>
        </authorList>
    </citation>
    <scope>NUCLEOTIDE SEQUENCE [LARGE SCALE GENOMIC DNA]</scope>
    <source>
        <strain evidence="1 2">DSM 108506</strain>
    </source>
</reference>
<gene>
    <name evidence="1" type="ORF">EUX98_g3410</name>
</gene>
<sequence length="217" mass="23580">MSTPSIFAQLPGELLCDIFEHAAAQCPSNALALSLVSSWVHALVEPLLYHTVVLPSSRSLRAFLATLATKHPSFPTHRVKNLGVFAIGPAHSIVDVVQRCRGAQSIACAFNVPACKGTPVSPADVARMHAWSRTQEQHLLGMACKDGWDARVVGEGVTRLRVHLPASGMATMFPDPLRLQQLAMRVAEEEEDNVGWAPLAQLPNLTHLAIVYRPSER</sequence>
<dbReference type="EMBL" id="SGPM01000068">
    <property type="protein sequence ID" value="THH30775.1"/>
    <property type="molecule type" value="Genomic_DNA"/>
</dbReference>